<reference evidence="2 3" key="1">
    <citation type="journal article" date="2016" name="Mol. Biol. Evol.">
        <title>Comparative Genomics of Early-Diverging Mushroom-Forming Fungi Provides Insights into the Origins of Lignocellulose Decay Capabilities.</title>
        <authorList>
            <person name="Nagy L.G."/>
            <person name="Riley R."/>
            <person name="Tritt A."/>
            <person name="Adam C."/>
            <person name="Daum C."/>
            <person name="Floudas D."/>
            <person name="Sun H."/>
            <person name="Yadav J.S."/>
            <person name="Pangilinan J."/>
            <person name="Larsson K.H."/>
            <person name="Matsuura K."/>
            <person name="Barry K."/>
            <person name="Labutti K."/>
            <person name="Kuo R."/>
            <person name="Ohm R.A."/>
            <person name="Bhattacharya S.S."/>
            <person name="Shirouzu T."/>
            <person name="Yoshinaga Y."/>
            <person name="Martin F.M."/>
            <person name="Grigoriev I.V."/>
            <person name="Hibbett D.S."/>
        </authorList>
    </citation>
    <scope>NUCLEOTIDE SEQUENCE [LARGE SCALE GENOMIC DNA]</scope>
    <source>
        <strain evidence="2 3">HHB9708</strain>
    </source>
</reference>
<organism evidence="2 3">
    <name type="scientific">Sistotremastrum niveocremeum HHB9708</name>
    <dbReference type="NCBI Taxonomy" id="1314777"/>
    <lineage>
        <taxon>Eukaryota</taxon>
        <taxon>Fungi</taxon>
        <taxon>Dikarya</taxon>
        <taxon>Basidiomycota</taxon>
        <taxon>Agaricomycotina</taxon>
        <taxon>Agaricomycetes</taxon>
        <taxon>Sistotremastrales</taxon>
        <taxon>Sistotremastraceae</taxon>
        <taxon>Sertulicium</taxon>
        <taxon>Sertulicium niveocremeum</taxon>
    </lineage>
</organism>
<feature type="non-terminal residue" evidence="2">
    <location>
        <position position="218"/>
    </location>
</feature>
<keyword evidence="3" id="KW-1185">Reference proteome</keyword>
<protein>
    <submittedName>
        <fullName evidence="2">Uncharacterized protein</fullName>
    </submittedName>
</protein>
<dbReference type="AlphaFoldDB" id="A0A164M1T9"/>
<proteinExistence type="predicted"/>
<evidence type="ECO:0000313" key="3">
    <source>
        <dbReference type="Proteomes" id="UP000076722"/>
    </source>
</evidence>
<dbReference type="Proteomes" id="UP000076722">
    <property type="component" value="Unassembled WGS sequence"/>
</dbReference>
<feature type="region of interest" description="Disordered" evidence="1">
    <location>
        <begin position="1"/>
        <end position="49"/>
    </location>
</feature>
<evidence type="ECO:0000313" key="2">
    <source>
        <dbReference type="EMBL" id="KZS86270.1"/>
    </source>
</evidence>
<feature type="region of interest" description="Disordered" evidence="1">
    <location>
        <begin position="78"/>
        <end position="133"/>
    </location>
</feature>
<feature type="compositionally biased region" description="Basic and acidic residues" evidence="1">
    <location>
        <begin position="12"/>
        <end position="22"/>
    </location>
</feature>
<name>A0A164M1T9_9AGAM</name>
<evidence type="ECO:0000256" key="1">
    <source>
        <dbReference type="SAM" id="MobiDB-lite"/>
    </source>
</evidence>
<sequence>GKKRAAPAAETPVDHVYTEGDRSTTGSDEDEVQGRLKPQPGKKARHANSPLSRNVLTLCLVRSPVVYLADLGPTKTSEMWSRAVKSGSSGKRKGRDTKLSPVSDDAGNAPTSRHLPVDSRPADASSVESAEDGEDGPRIWVWLWFQIYSVDTIYDVIKQEADDGKFMSLVDFSVYRRETQMVALYNTYNSTPIAVKTVHLHKLIKRHKDPQRCVELST</sequence>
<feature type="non-terminal residue" evidence="2">
    <location>
        <position position="1"/>
    </location>
</feature>
<gene>
    <name evidence="2" type="ORF">SISNIDRAFT_471930</name>
</gene>
<dbReference type="EMBL" id="KV419620">
    <property type="protein sequence ID" value="KZS86270.1"/>
    <property type="molecule type" value="Genomic_DNA"/>
</dbReference>
<accession>A0A164M1T9</accession>